<dbReference type="InterPro" id="IPR023214">
    <property type="entry name" value="HAD_sf"/>
</dbReference>
<comment type="caution">
    <text evidence="1">The sequence shown here is derived from an EMBL/GenBank/DDBJ whole genome shotgun (WGS) entry which is preliminary data.</text>
</comment>
<dbReference type="AlphaFoldDB" id="A0A7Y7WJB3"/>
<proteinExistence type="predicted"/>
<dbReference type="SUPFAM" id="SSF56784">
    <property type="entry name" value="HAD-like"/>
    <property type="match status" value="1"/>
</dbReference>
<gene>
    <name evidence="1" type="ORF">HX829_25460</name>
</gene>
<dbReference type="EMBL" id="JACAPU010000034">
    <property type="protein sequence ID" value="NWB49838.1"/>
    <property type="molecule type" value="Genomic_DNA"/>
</dbReference>
<evidence type="ECO:0000313" key="1">
    <source>
        <dbReference type="EMBL" id="NWB49838.1"/>
    </source>
</evidence>
<reference evidence="1 2" key="1">
    <citation type="submission" date="2020-04" db="EMBL/GenBank/DDBJ databases">
        <title>Molecular characterization of pseudomonads from Agaricus bisporus reveal novel blotch 2 pathogens in Western Europe.</title>
        <authorList>
            <person name="Taparia T."/>
            <person name="Krijger M."/>
            <person name="Haynes E."/>
            <person name="Elpinstone J.G."/>
            <person name="Noble R."/>
            <person name="Van Der Wolf J."/>
        </authorList>
    </citation>
    <scope>NUCLEOTIDE SEQUENCE [LARGE SCALE GENOMIC DNA]</scope>
    <source>
        <strain evidence="1 2">F1001</strain>
    </source>
</reference>
<evidence type="ECO:0000313" key="2">
    <source>
        <dbReference type="Proteomes" id="UP000582981"/>
    </source>
</evidence>
<dbReference type="Proteomes" id="UP000582981">
    <property type="component" value="Unassembled WGS sequence"/>
</dbReference>
<dbReference type="RefSeq" id="WP_177145311.1">
    <property type="nucleotide sequence ID" value="NZ_JACAPU010000034.1"/>
</dbReference>
<sequence length="156" mass="16561">MLSIDIPGRGKLELKHLVCDYNGTLAFDGTLLEGVQEKLQALSSKVSIHVLTGDTFGTAQEQLSPLDINLMILPVKDQGIAKEDYLRTLGAAGVVAIGNGSNDRHMLNSAALGIAVMGGEGVAMNTLTRADLVVQSVQLALDLLLEPRRLIASLRT</sequence>
<name>A0A7Y7WJB3_9PSED</name>
<dbReference type="InterPro" id="IPR036412">
    <property type="entry name" value="HAD-like_sf"/>
</dbReference>
<organism evidence="1 2">
    <name type="scientific">Pseudomonas gingeri</name>
    <dbReference type="NCBI Taxonomy" id="117681"/>
    <lineage>
        <taxon>Bacteria</taxon>
        <taxon>Pseudomonadati</taxon>
        <taxon>Pseudomonadota</taxon>
        <taxon>Gammaproteobacteria</taxon>
        <taxon>Pseudomonadales</taxon>
        <taxon>Pseudomonadaceae</taxon>
        <taxon>Pseudomonas</taxon>
    </lineage>
</organism>
<accession>A0A7Y7WJB3</accession>
<dbReference type="Gene3D" id="3.40.50.1000">
    <property type="entry name" value="HAD superfamily/HAD-like"/>
    <property type="match status" value="1"/>
</dbReference>
<protein>
    <submittedName>
        <fullName evidence="1">ATPase P</fullName>
    </submittedName>
</protein>